<evidence type="ECO:0000313" key="2">
    <source>
        <dbReference type="Proteomes" id="UP000603453"/>
    </source>
</evidence>
<keyword evidence="2" id="KW-1185">Reference proteome</keyword>
<dbReference type="AlphaFoldDB" id="A0A8H7UX07"/>
<evidence type="ECO:0000313" key="1">
    <source>
        <dbReference type="EMBL" id="KAG2198845.1"/>
    </source>
</evidence>
<comment type="caution">
    <text evidence="1">The sequence shown here is derived from an EMBL/GenBank/DDBJ whole genome shotgun (WGS) entry which is preliminary data.</text>
</comment>
<gene>
    <name evidence="1" type="ORF">INT47_000761</name>
</gene>
<protein>
    <submittedName>
        <fullName evidence="1">Uncharacterized protein</fullName>
    </submittedName>
</protein>
<organism evidence="1 2">
    <name type="scientific">Mucor saturninus</name>
    <dbReference type="NCBI Taxonomy" id="64648"/>
    <lineage>
        <taxon>Eukaryota</taxon>
        <taxon>Fungi</taxon>
        <taxon>Fungi incertae sedis</taxon>
        <taxon>Mucoromycota</taxon>
        <taxon>Mucoromycotina</taxon>
        <taxon>Mucoromycetes</taxon>
        <taxon>Mucorales</taxon>
        <taxon>Mucorineae</taxon>
        <taxon>Mucoraceae</taxon>
        <taxon>Mucor</taxon>
    </lineage>
</organism>
<proteinExistence type="predicted"/>
<accession>A0A8H7UX07</accession>
<name>A0A8H7UX07_9FUNG</name>
<reference evidence="1" key="1">
    <citation type="submission" date="2020-12" db="EMBL/GenBank/DDBJ databases">
        <title>Metabolic potential, ecology and presence of endohyphal bacteria is reflected in genomic diversity of Mucoromycotina.</title>
        <authorList>
            <person name="Muszewska A."/>
            <person name="Okrasinska A."/>
            <person name="Steczkiewicz K."/>
            <person name="Drgas O."/>
            <person name="Orlowska M."/>
            <person name="Perlinska-Lenart U."/>
            <person name="Aleksandrzak-Piekarczyk T."/>
            <person name="Szatraj K."/>
            <person name="Zielenkiewicz U."/>
            <person name="Pilsyk S."/>
            <person name="Malc E."/>
            <person name="Mieczkowski P."/>
            <person name="Kruszewska J.S."/>
            <person name="Biernat P."/>
            <person name="Pawlowska J."/>
        </authorList>
    </citation>
    <scope>NUCLEOTIDE SEQUENCE</scope>
    <source>
        <strain evidence="1">WA0000017839</strain>
    </source>
</reference>
<dbReference type="Proteomes" id="UP000603453">
    <property type="component" value="Unassembled WGS sequence"/>
</dbReference>
<dbReference type="EMBL" id="JAEPRD010000104">
    <property type="protein sequence ID" value="KAG2198845.1"/>
    <property type="molecule type" value="Genomic_DNA"/>
</dbReference>
<sequence>MPPNNSQFLSKYAVSSSNNKQINIDDCFDDLENTINKFDAVSIRKDHTQNKPKQSFAYTNPTSECIPQERLEGPDMSRNLSQLLYPKPSITTHMRPDIQAPNLSRQVSQILGPQVSSVADSTYGGYNTPPVRPPASVNNSTFGYKTQSSNLSGQVSQIVRPQTYVANSTYHGHKMQNPYRPQRMDSVILGKQGFNAGKPPQSRFAPLAADSNVLIAPELASDVPVGPEVASNVPVGPEVASNVPEAPTKKYKVITVKKFYHGRPLLRKD</sequence>